<dbReference type="InterPro" id="IPR036689">
    <property type="entry name" value="ESAT-6-like_sf"/>
</dbReference>
<reference evidence="1" key="1">
    <citation type="submission" date="2020-06" db="EMBL/GenBank/DDBJ databases">
        <title>Insight into the genomes of haloalkaliphilic bacilli from Kenyan soda lakes.</title>
        <authorList>
            <person name="Mwirichia R."/>
            <person name="Villamizar G.C."/>
            <person name="Poehlein A."/>
            <person name="Mugweru J."/>
            <person name="Kipnyargis A."/>
            <person name="Kiplimo D."/>
            <person name="Orwa P."/>
            <person name="Daniel R."/>
        </authorList>
    </citation>
    <scope>NUCLEOTIDE SEQUENCE</scope>
    <source>
        <strain evidence="1">B1096_S55</strain>
    </source>
</reference>
<dbReference type="AlphaFoldDB" id="A0A9Q4B4F1"/>
<comment type="caution">
    <text evidence="1">The sequence shown here is derived from an EMBL/GenBank/DDBJ whole genome shotgun (WGS) entry which is preliminary data.</text>
</comment>
<evidence type="ECO:0000313" key="2">
    <source>
        <dbReference type="Proteomes" id="UP001057753"/>
    </source>
</evidence>
<dbReference type="Proteomes" id="UP001057753">
    <property type="component" value="Unassembled WGS sequence"/>
</dbReference>
<protein>
    <submittedName>
        <fullName evidence="1">WXG100 family type VII secretion target</fullName>
    </submittedName>
</protein>
<dbReference type="SUPFAM" id="SSF140453">
    <property type="entry name" value="EsxAB dimer-like"/>
    <property type="match status" value="1"/>
</dbReference>
<gene>
    <name evidence="1" type="ORF">HXA33_16510</name>
</gene>
<dbReference type="RefSeq" id="WP_257822524.1">
    <property type="nucleotide sequence ID" value="NZ_JABXYM010000001.1"/>
</dbReference>
<name>A0A9Q4B4F1_SALAG</name>
<proteinExistence type="predicted"/>
<organism evidence="1 2">
    <name type="scientific">Salipaludibacillus agaradhaerens</name>
    <name type="common">Bacillus agaradhaerens</name>
    <dbReference type="NCBI Taxonomy" id="76935"/>
    <lineage>
        <taxon>Bacteria</taxon>
        <taxon>Bacillati</taxon>
        <taxon>Bacillota</taxon>
        <taxon>Bacilli</taxon>
        <taxon>Bacillales</taxon>
        <taxon>Bacillaceae</taxon>
    </lineage>
</organism>
<accession>A0A9Q4B4F1</accession>
<evidence type="ECO:0000313" key="1">
    <source>
        <dbReference type="EMBL" id="MCR6098144.1"/>
    </source>
</evidence>
<keyword evidence="2" id="KW-1185">Reference proteome</keyword>
<dbReference type="EMBL" id="JABXYM010000001">
    <property type="protein sequence ID" value="MCR6098144.1"/>
    <property type="molecule type" value="Genomic_DNA"/>
</dbReference>
<sequence>MNSGVLAGPAKIKISDEQLTEMLSTYQSLHDEVQSMLTDFFQPLESLEGEGAFTGEAAQAFTEYCTLLRSYLEARYDLSFEEVKLTIEQFHKALSEIDQLDI</sequence>
<dbReference type="Gene3D" id="1.10.287.1060">
    <property type="entry name" value="ESAT-6-like"/>
    <property type="match status" value="1"/>
</dbReference>